<organism evidence="3 4">
    <name type="scientific">Chenopodium quinoa</name>
    <name type="common">Quinoa</name>
    <dbReference type="NCBI Taxonomy" id="63459"/>
    <lineage>
        <taxon>Eukaryota</taxon>
        <taxon>Viridiplantae</taxon>
        <taxon>Streptophyta</taxon>
        <taxon>Embryophyta</taxon>
        <taxon>Tracheophyta</taxon>
        <taxon>Spermatophyta</taxon>
        <taxon>Magnoliopsida</taxon>
        <taxon>eudicotyledons</taxon>
        <taxon>Gunneridae</taxon>
        <taxon>Pentapetalae</taxon>
        <taxon>Caryophyllales</taxon>
        <taxon>Chenopodiaceae</taxon>
        <taxon>Chenopodioideae</taxon>
        <taxon>Atripliceae</taxon>
        <taxon>Chenopodium</taxon>
    </lineage>
</organism>
<evidence type="ECO:0000256" key="2">
    <source>
        <dbReference type="SAM" id="MobiDB-lite"/>
    </source>
</evidence>
<dbReference type="PANTHER" id="PTHR31374:SF198">
    <property type="entry name" value="AUXIN-RESPONSIVE PROTEIN SAUR72"/>
    <property type="match status" value="1"/>
</dbReference>
<sequence>MKNLIRRISRKKEQSLSMSPPRYSRLGCEEVSNNHPRRETRKGCVPIMVGKCEEEEERFMVPLGWMNHPFIVDLLQLSANEFGYHQQGVIHIPCETCHFKLVLENIISSK</sequence>
<dbReference type="InterPro" id="IPR003676">
    <property type="entry name" value="SAUR_fam"/>
</dbReference>
<dbReference type="Pfam" id="PF02519">
    <property type="entry name" value="Auxin_inducible"/>
    <property type="match status" value="1"/>
</dbReference>
<dbReference type="Gramene" id="AUR62023417-RA">
    <property type="protein sequence ID" value="AUR62023417-RA:cds"/>
    <property type="gene ID" value="AUR62023417"/>
</dbReference>
<evidence type="ECO:0000313" key="3">
    <source>
        <dbReference type="EnsemblPlants" id="AUR62023417-RA:cds"/>
    </source>
</evidence>
<name>A0A803M4P4_CHEQI</name>
<accession>A0A803M4P4</accession>
<comment type="similarity">
    <text evidence="1">Belongs to the ARG7 family.</text>
</comment>
<gene>
    <name evidence="3" type="primary">LOC110721280</name>
</gene>
<reference evidence="3" key="1">
    <citation type="journal article" date="2017" name="Nature">
        <title>The genome of Chenopodium quinoa.</title>
        <authorList>
            <person name="Jarvis D.E."/>
            <person name="Ho Y.S."/>
            <person name="Lightfoot D.J."/>
            <person name="Schmoeckel S.M."/>
            <person name="Li B."/>
            <person name="Borm T.J.A."/>
            <person name="Ohyanagi H."/>
            <person name="Mineta K."/>
            <person name="Michell C.T."/>
            <person name="Saber N."/>
            <person name="Kharbatia N.M."/>
            <person name="Rupper R.R."/>
            <person name="Sharp A.R."/>
            <person name="Dally N."/>
            <person name="Boughton B.A."/>
            <person name="Woo Y.H."/>
            <person name="Gao G."/>
            <person name="Schijlen E.G.W.M."/>
            <person name="Guo X."/>
            <person name="Momin A.A."/>
            <person name="Negrao S."/>
            <person name="Al-Babili S."/>
            <person name="Gehring C."/>
            <person name="Roessner U."/>
            <person name="Jung C."/>
            <person name="Murphy K."/>
            <person name="Arold S.T."/>
            <person name="Gojobori T."/>
            <person name="van der Linden C.G."/>
            <person name="van Loo E.N."/>
            <person name="Jellen E.N."/>
            <person name="Maughan P.J."/>
            <person name="Tester M."/>
        </authorList>
    </citation>
    <scope>NUCLEOTIDE SEQUENCE [LARGE SCALE GENOMIC DNA]</scope>
    <source>
        <strain evidence="3">cv. PI 614886</strain>
    </source>
</reference>
<evidence type="ECO:0000313" key="4">
    <source>
        <dbReference type="Proteomes" id="UP000596660"/>
    </source>
</evidence>
<dbReference type="Proteomes" id="UP000596660">
    <property type="component" value="Unplaced"/>
</dbReference>
<dbReference type="EnsemblPlants" id="AUR62023417-RA">
    <property type="protein sequence ID" value="AUR62023417-RA:cds"/>
    <property type="gene ID" value="AUR62023417"/>
</dbReference>
<dbReference type="PANTHER" id="PTHR31374">
    <property type="entry name" value="AUXIN-INDUCED PROTEIN-LIKE-RELATED"/>
    <property type="match status" value="1"/>
</dbReference>
<dbReference type="OMA" id="VIHIPCE"/>
<feature type="region of interest" description="Disordered" evidence="2">
    <location>
        <begin position="1"/>
        <end position="22"/>
    </location>
</feature>
<dbReference type="AlphaFoldDB" id="A0A803M4P4"/>
<evidence type="ECO:0000256" key="1">
    <source>
        <dbReference type="ARBA" id="ARBA00006974"/>
    </source>
</evidence>
<protein>
    <recommendedName>
        <fullName evidence="5">Small auxin up regulated protein</fullName>
    </recommendedName>
</protein>
<proteinExistence type="inferred from homology"/>
<keyword evidence="4" id="KW-1185">Reference proteome</keyword>
<feature type="compositionally biased region" description="Basic residues" evidence="2">
    <location>
        <begin position="1"/>
        <end position="10"/>
    </location>
</feature>
<reference evidence="3" key="2">
    <citation type="submission" date="2021-03" db="UniProtKB">
        <authorList>
            <consortium name="EnsemblPlants"/>
        </authorList>
    </citation>
    <scope>IDENTIFICATION</scope>
</reference>
<evidence type="ECO:0008006" key="5">
    <source>
        <dbReference type="Google" id="ProtNLM"/>
    </source>
</evidence>
<dbReference type="GO" id="GO:0009733">
    <property type="term" value="P:response to auxin"/>
    <property type="evidence" value="ECO:0007669"/>
    <property type="project" value="InterPro"/>
</dbReference>